<gene>
    <name evidence="1" type="ORF">GKZ28_08010</name>
</gene>
<name>A0A964W212_9CLOT</name>
<sequence length="184" mass="21790">MKEIDRYLLNKVHIFLAECYENKTIIPPQDAYTMFSKIFKRDAGCLQHCPKGLENSLKALIKDIYSNPSEGFKQSLKILLTSYYDTIRYEKVKTMNITISERDKYWMKALLSEFVLQNLLYRNNTNDILKKFNEEYAQMGSLVSRYYTEDNASKLPVIKNMIKSKMEDIYKRYSYKYDLPALCS</sequence>
<reference evidence="1" key="1">
    <citation type="submission" date="2019-12" db="EMBL/GenBank/DDBJ databases">
        <title>Microbes associate with the intestines of laboratory mice.</title>
        <authorList>
            <person name="Navarre W."/>
            <person name="Wong E."/>
        </authorList>
    </citation>
    <scope>NUCLEOTIDE SEQUENCE</scope>
    <source>
        <strain evidence="1">NM79_F5</strain>
    </source>
</reference>
<organism evidence="1 2">
    <name type="scientific">Clostridium chromiireducens</name>
    <dbReference type="NCBI Taxonomy" id="225345"/>
    <lineage>
        <taxon>Bacteria</taxon>
        <taxon>Bacillati</taxon>
        <taxon>Bacillota</taxon>
        <taxon>Clostridia</taxon>
        <taxon>Eubacteriales</taxon>
        <taxon>Clostridiaceae</taxon>
        <taxon>Clostridium</taxon>
    </lineage>
</organism>
<evidence type="ECO:0000313" key="2">
    <source>
        <dbReference type="Proteomes" id="UP000656077"/>
    </source>
</evidence>
<protein>
    <submittedName>
        <fullName evidence="1">Uncharacterized protein</fullName>
    </submittedName>
</protein>
<dbReference type="EMBL" id="WSRQ01000010">
    <property type="protein sequence ID" value="MVX63638.1"/>
    <property type="molecule type" value="Genomic_DNA"/>
</dbReference>
<dbReference type="RefSeq" id="WP_160358738.1">
    <property type="nucleotide sequence ID" value="NZ_WSRQ01000010.1"/>
</dbReference>
<proteinExistence type="predicted"/>
<dbReference type="AlphaFoldDB" id="A0A964W212"/>
<evidence type="ECO:0000313" key="1">
    <source>
        <dbReference type="EMBL" id="MVX63638.1"/>
    </source>
</evidence>
<accession>A0A964W212</accession>
<comment type="caution">
    <text evidence="1">The sequence shown here is derived from an EMBL/GenBank/DDBJ whole genome shotgun (WGS) entry which is preliminary data.</text>
</comment>
<dbReference type="Proteomes" id="UP000656077">
    <property type="component" value="Unassembled WGS sequence"/>
</dbReference>